<dbReference type="InterPro" id="IPR015943">
    <property type="entry name" value="WD40/YVTN_repeat-like_dom_sf"/>
</dbReference>
<protein>
    <submittedName>
        <fullName evidence="6">Uncharacterized protein</fullName>
    </submittedName>
</protein>
<feature type="region of interest" description="Disordered" evidence="3">
    <location>
        <begin position="735"/>
        <end position="762"/>
    </location>
</feature>
<evidence type="ECO:0000256" key="1">
    <source>
        <dbReference type="ARBA" id="ARBA00004123"/>
    </source>
</evidence>
<evidence type="ECO:0000256" key="3">
    <source>
        <dbReference type="SAM" id="MobiDB-lite"/>
    </source>
</evidence>
<evidence type="ECO:0000313" key="6">
    <source>
        <dbReference type="EMBL" id="PWN19786.1"/>
    </source>
</evidence>
<feature type="compositionally biased region" description="Acidic residues" evidence="3">
    <location>
        <begin position="487"/>
        <end position="496"/>
    </location>
</feature>
<feature type="domain" description="RSE1/DDB1/CPSF1 first beta-propeller" evidence="5">
    <location>
        <begin position="45"/>
        <end position="461"/>
    </location>
</feature>
<organism evidence="6 7">
    <name type="scientific">Pseudomicrostroma glucosiphilum</name>
    <dbReference type="NCBI Taxonomy" id="1684307"/>
    <lineage>
        <taxon>Eukaryota</taxon>
        <taxon>Fungi</taxon>
        <taxon>Dikarya</taxon>
        <taxon>Basidiomycota</taxon>
        <taxon>Ustilaginomycotina</taxon>
        <taxon>Exobasidiomycetes</taxon>
        <taxon>Microstromatales</taxon>
        <taxon>Microstromatales incertae sedis</taxon>
        <taxon>Pseudomicrostroma</taxon>
    </lineage>
</organism>
<comment type="subcellular location">
    <subcellularLocation>
        <location evidence="1">Nucleus</location>
    </subcellularLocation>
</comment>
<dbReference type="STRING" id="1684307.A0A316U393"/>
<reference evidence="6 7" key="1">
    <citation type="journal article" date="2018" name="Mol. Biol. Evol.">
        <title>Broad Genomic Sampling Reveals a Smut Pathogenic Ancestry of the Fungal Clade Ustilaginomycotina.</title>
        <authorList>
            <person name="Kijpornyongpan T."/>
            <person name="Mondo S.J."/>
            <person name="Barry K."/>
            <person name="Sandor L."/>
            <person name="Lee J."/>
            <person name="Lipzen A."/>
            <person name="Pangilinan J."/>
            <person name="LaButti K."/>
            <person name="Hainaut M."/>
            <person name="Henrissat B."/>
            <person name="Grigoriev I.V."/>
            <person name="Spatafora J.W."/>
            <person name="Aime M.C."/>
        </authorList>
    </citation>
    <scope>NUCLEOTIDE SEQUENCE [LARGE SCALE GENOMIC DNA]</scope>
    <source>
        <strain evidence="6 7">MCA 4718</strain>
    </source>
</reference>
<keyword evidence="7" id="KW-1185">Reference proteome</keyword>
<dbReference type="GeneID" id="37014584"/>
<feature type="domain" description="RSE1/DDB1/CPSF1 C-terminal" evidence="4">
    <location>
        <begin position="1073"/>
        <end position="1399"/>
    </location>
</feature>
<name>A0A316U393_9BASI</name>
<dbReference type="InterPro" id="IPR004871">
    <property type="entry name" value="RSE1/DDB1/CPSF1_C"/>
</dbReference>
<evidence type="ECO:0000313" key="7">
    <source>
        <dbReference type="Proteomes" id="UP000245942"/>
    </source>
</evidence>
<gene>
    <name evidence="6" type="ORF">BCV69DRAFT_283888</name>
</gene>
<proteinExistence type="predicted"/>
<dbReference type="InterPro" id="IPR018846">
    <property type="entry name" value="Beta-prop_RSE1/DDB1/CPSF1_1st"/>
</dbReference>
<dbReference type="Pfam" id="PF03178">
    <property type="entry name" value="CPSF_A"/>
    <property type="match status" value="1"/>
</dbReference>
<dbReference type="Proteomes" id="UP000245942">
    <property type="component" value="Unassembled WGS sequence"/>
</dbReference>
<dbReference type="Gene3D" id="1.10.150.910">
    <property type="match status" value="1"/>
</dbReference>
<dbReference type="EMBL" id="KZ819330">
    <property type="protein sequence ID" value="PWN19786.1"/>
    <property type="molecule type" value="Genomic_DNA"/>
</dbReference>
<keyword evidence="2" id="KW-0539">Nucleus</keyword>
<dbReference type="GO" id="GO:0003676">
    <property type="term" value="F:nucleic acid binding"/>
    <property type="evidence" value="ECO:0007669"/>
    <property type="project" value="InterPro"/>
</dbReference>
<dbReference type="RefSeq" id="XP_025346946.1">
    <property type="nucleotide sequence ID" value="XM_025492850.1"/>
</dbReference>
<accession>A0A316U393</accession>
<dbReference type="Pfam" id="PF10433">
    <property type="entry name" value="Beta-prop_RSE1_1st"/>
    <property type="match status" value="1"/>
</dbReference>
<dbReference type="PANTHER" id="PTHR10644">
    <property type="entry name" value="DNA REPAIR/RNA PROCESSING CPSF FAMILY"/>
    <property type="match status" value="1"/>
</dbReference>
<evidence type="ECO:0000259" key="5">
    <source>
        <dbReference type="Pfam" id="PF10433"/>
    </source>
</evidence>
<dbReference type="Gene3D" id="2.130.10.10">
    <property type="entry name" value="YVTN repeat-like/Quinoprotein amine dehydrogenase"/>
    <property type="match status" value="2"/>
</dbReference>
<feature type="region of interest" description="Disordered" evidence="3">
    <location>
        <begin position="460"/>
        <end position="510"/>
    </location>
</feature>
<dbReference type="InterPro" id="IPR050358">
    <property type="entry name" value="RSE1/DDB1/CFT1"/>
</dbReference>
<sequence length="1450" mass="156266">MSASYASFDQILPATSPSHAVSCQLARPSSSSASYPTSRGVVLSHLVTARDETLQVWEVRASKEGLGRPKLWHVRTKTLFGSITGLQRTKTIESEADSKDRLLVSFRDAKIALLEWDEASQDLATVSVHTYERASQLSAGLPQNFRPALSLDPAYRCATLLLPQDAIAVLPLMSSSDLDLLDQDDDFEELYGASSATQGNGQERKILPYTPSFVLPLSEVDDGLRNIRDIVFLPNFQKPTAAFLCEPTSQSWTASLGTERDTVHLYLITLDLAATSHSILSHISNLPYDTLYTQPSPSLGGVFVVTTTAIFHADQNGKLSGVRVNGWTERITTNEAILAMPEWKRADENRHLDLSNSHLIWTEGMPLPGESSEESVRPSPGSGLLLLQDGTVLSLRCSLDGRAVSTIHLDFVQSPPSLAGVRSSLATWIEASQALDDVDAPLLFVGSMVGESKVLSIGGKAKQEAEQNGSHQASFERSTNASKEKMEVDDDDDADLYGESVLPTTSNEVSRTGAATSASVEYCLTCIDSLPGLGPISDISLAVVRDKNQGDVVKTVVAHGAGISAGLSQLETRLRPRKQQDLIYGGEQTNVLHVGDQTVIFDAGVGEESLVCRIEDQHGQMSQLGFVSGGILAAGKLASDETTFAIVRESTLEAFDLSKLDEGPIHFIEAPSTILQATVEAHADGGAYYITFTTADGVPHIYRWSRGRKLLTKLSLSRPGLDKAQATQVFRDVSGATDAAPTSAAQETSDGAHPAPLSAVPAADDEEVDYGEDDDEEMQNSLDVADISDDRLSPSAADGGSRRLAVITVTGSLEVYTLPSLELLWRSNTLWDSPMTLEGLTSAESILVCSQAIDPAQQAVWIGPLADKLGVTMVGDDGLLTCWEAALLEPEASEGSAASTGQRLIFVKTFAKQLEPSRESYMNPPDGELRAQARISIVQRPRSDVDEGPALFISGRQPGFISKTSKGGLCFLESSIEDINSLVWLSDTRYVASHLGGISAAELPDDLNYDLALARSTFSTGREYTHVRPYPAIRALVAASSVEAPFALFDTEDNEIIRSLEADPTPAMSRRGAIELFKDDWSEPIDGFELEQNETVSALELLTLTSASTATGLKEFIAVGTTIFHGEDRPTRGATYIFDIVETVPNLDDPLANARLKLLLKEDARGPVTALSDISGYLVCAMGQKLYIRAFENHEVLIHIAFLDTNYLTTSIRRLGSTLLLSDLKKSLTFVGFQEDPFKLTIFSRDFNDSYATTGNYLISGDSLSFISTDVSGSVRLLDYNPNIPSTQGGQRLVLRTEFQTPTEYTASTTLSGPTTTESGGLALSNQVLLGGLNGSLSLVKPVREEIFARLNPLQSTMARHVQHLGGLNPRGFRIVRNEMASRPINKGVLDGALLRRFIEGVGRPKMEELLTLSKGGGGAASALDEGDGGEDASGKALVRVLSDLKQVLQ</sequence>
<feature type="compositionally biased region" description="Polar residues" evidence="3">
    <location>
        <begin position="466"/>
        <end position="481"/>
    </location>
</feature>
<dbReference type="GO" id="GO:0005634">
    <property type="term" value="C:nucleus"/>
    <property type="evidence" value="ECO:0007669"/>
    <property type="project" value="UniProtKB-SubCell"/>
</dbReference>
<evidence type="ECO:0000256" key="2">
    <source>
        <dbReference type="ARBA" id="ARBA00023242"/>
    </source>
</evidence>
<evidence type="ECO:0000259" key="4">
    <source>
        <dbReference type="Pfam" id="PF03178"/>
    </source>
</evidence>
<dbReference type="OrthoDB" id="6109at2759"/>